<sequence length="863" mass="100690">MADLSNEAAEDFLEKVNDLNKKVKGIIDGTIPIEQIDEEMELQEKVSIMKEKEAKEREEAKLRDGRKGKGHKGEYKRFCTFCFTEYDIEIENCTHCSHETITKEERMQYLKEKLEEVKEKKRTKMERRAKWKNWVKTQAMFYKKTSTNYKKWDCYESDSTDSEDKEPIVPEHDPNFKAMEADMMDRKKKRLRDTKEANKLKEQGNARLKKGLYRTAEKDYTDALELKKDLLPLYTNRALARNKLEKWTGAIDDCTRVLEYCEVFEDGFERSKSLCYKALIRRAVAFRGQRDYKTAQVDIEESLKLCPGEIDAEKLKTLNEEDMELEERIASIMEQRDGLSDKDFIDFTIDYLRGIKDEEIKIEEGKKENSFCVHPIEEADGKKLTELLLKSDDLLLYFVKNKGLICLKDSLLHNTVGIEVLDKILEKKEKVKEEFQKSKGYEALIDYLYSRSLNPEKKALESSVVKKVFGILEDATLNEFVRNQLSEKKKIKDLFISVLKALDVDENISLFGTLISFGSNLCFGKHMTRFRELLKKDFGDLMNQILEMLTYVIEKLKEDNQEKQEINQLQAKKMKKKERKALNEREKIFKKKIADRVLLKQTLCGFISNLALDGTFRNFFANEEFLGYMVDLLRIEKEQKNFDWVDSIERILGVLINCSLATEAQIFLSGAGVFELIEDISKITFYSEDHKTIITRLLYLLSRLVTQPEIILKIVSSKIMLVRLFLYFNKEFPDLISHVLKILFALFKLKDKLSDYTNQYEINVENFATQAHGFLKGTIDEWNREKFINYSGLISASLESFPESSTSYADLIPQLTQILKDHVDLERKNAAVLIAKMAKNEENKKLMVKHHTMEVLMSLGSNL</sequence>
<dbReference type="SMART" id="SM00028">
    <property type="entry name" value="TPR"/>
    <property type="match status" value="3"/>
</dbReference>
<dbReference type="Gene3D" id="1.25.40.10">
    <property type="entry name" value="Tetratricopeptide repeat domain"/>
    <property type="match status" value="1"/>
</dbReference>
<dbReference type="InterPro" id="IPR016024">
    <property type="entry name" value="ARM-type_fold"/>
</dbReference>
<dbReference type="PANTHER" id="PTHR46540">
    <property type="entry name" value="TETRATRICOPEPTIDE REPEAT PROTEIN 12"/>
    <property type="match status" value="1"/>
</dbReference>
<feature type="coiled-coil region" evidence="1">
    <location>
        <begin position="546"/>
        <end position="586"/>
    </location>
</feature>
<dbReference type="Gene3D" id="1.25.10.10">
    <property type="entry name" value="Leucine-rich Repeat Variant"/>
    <property type="match status" value="1"/>
</dbReference>
<keyword evidence="1" id="KW-0175">Coiled coil</keyword>
<organism evidence="2 3">
    <name type="scientific">Euplotes crassus</name>
    <dbReference type="NCBI Taxonomy" id="5936"/>
    <lineage>
        <taxon>Eukaryota</taxon>
        <taxon>Sar</taxon>
        <taxon>Alveolata</taxon>
        <taxon>Ciliophora</taxon>
        <taxon>Intramacronucleata</taxon>
        <taxon>Spirotrichea</taxon>
        <taxon>Hypotrichia</taxon>
        <taxon>Euplotida</taxon>
        <taxon>Euplotidae</taxon>
        <taxon>Moneuplotes</taxon>
    </lineage>
</organism>
<evidence type="ECO:0000313" key="2">
    <source>
        <dbReference type="EMBL" id="CAI2384675.1"/>
    </source>
</evidence>
<dbReference type="InterPro" id="IPR019734">
    <property type="entry name" value="TPR_rpt"/>
</dbReference>
<evidence type="ECO:0000256" key="1">
    <source>
        <dbReference type="SAM" id="Coils"/>
    </source>
</evidence>
<dbReference type="InterPro" id="IPR011990">
    <property type="entry name" value="TPR-like_helical_dom_sf"/>
</dbReference>
<keyword evidence="3" id="KW-1185">Reference proteome</keyword>
<dbReference type="Proteomes" id="UP001295684">
    <property type="component" value="Unassembled WGS sequence"/>
</dbReference>
<protein>
    <submittedName>
        <fullName evidence="2">Uncharacterized protein</fullName>
    </submittedName>
</protein>
<dbReference type="SUPFAM" id="SSF48371">
    <property type="entry name" value="ARM repeat"/>
    <property type="match status" value="1"/>
</dbReference>
<evidence type="ECO:0000313" key="3">
    <source>
        <dbReference type="Proteomes" id="UP001295684"/>
    </source>
</evidence>
<dbReference type="EMBL" id="CAMPGE010027010">
    <property type="protein sequence ID" value="CAI2384675.1"/>
    <property type="molecule type" value="Genomic_DNA"/>
</dbReference>
<reference evidence="2" key="1">
    <citation type="submission" date="2023-07" db="EMBL/GenBank/DDBJ databases">
        <authorList>
            <consortium name="AG Swart"/>
            <person name="Singh M."/>
            <person name="Singh A."/>
            <person name="Seah K."/>
            <person name="Emmerich C."/>
        </authorList>
    </citation>
    <scope>NUCLEOTIDE SEQUENCE</scope>
    <source>
        <strain evidence="2">DP1</strain>
    </source>
</reference>
<accession>A0AAD1Y4N6</accession>
<dbReference type="PANTHER" id="PTHR46540:SF1">
    <property type="entry name" value="TETRATRICOPEPTIDE REPEAT PROTEIN 12"/>
    <property type="match status" value="1"/>
</dbReference>
<dbReference type="InterPro" id="IPR043195">
    <property type="entry name" value="TTC12"/>
</dbReference>
<comment type="caution">
    <text evidence="2">The sequence shown here is derived from an EMBL/GenBank/DDBJ whole genome shotgun (WGS) entry which is preliminary data.</text>
</comment>
<dbReference type="InterPro" id="IPR011989">
    <property type="entry name" value="ARM-like"/>
</dbReference>
<proteinExistence type="predicted"/>
<dbReference type="GO" id="GO:0005813">
    <property type="term" value="C:centrosome"/>
    <property type="evidence" value="ECO:0007669"/>
    <property type="project" value="TreeGrafter"/>
</dbReference>
<feature type="coiled-coil region" evidence="1">
    <location>
        <begin position="100"/>
        <end position="127"/>
    </location>
</feature>
<dbReference type="SUPFAM" id="SSF48452">
    <property type="entry name" value="TPR-like"/>
    <property type="match status" value="1"/>
</dbReference>
<dbReference type="GO" id="GO:0070286">
    <property type="term" value="P:axonemal dynein complex assembly"/>
    <property type="evidence" value="ECO:0007669"/>
    <property type="project" value="TreeGrafter"/>
</dbReference>
<dbReference type="AlphaFoldDB" id="A0AAD1Y4N6"/>
<gene>
    <name evidence="2" type="ORF">ECRASSUSDP1_LOCUS26209</name>
</gene>
<dbReference type="GO" id="GO:0005737">
    <property type="term" value="C:cytoplasm"/>
    <property type="evidence" value="ECO:0007669"/>
    <property type="project" value="TreeGrafter"/>
</dbReference>
<dbReference type="GO" id="GO:0007288">
    <property type="term" value="P:sperm axoneme assembly"/>
    <property type="evidence" value="ECO:0007669"/>
    <property type="project" value="TreeGrafter"/>
</dbReference>
<name>A0AAD1Y4N6_EUPCR</name>